<dbReference type="AlphaFoldDB" id="A0A0P1BHV7"/>
<accession>A0A0P1BHV7</accession>
<evidence type="ECO:0000313" key="1">
    <source>
        <dbReference type="EMBL" id="CEH15188.1"/>
    </source>
</evidence>
<dbReference type="EMBL" id="CCYA01000258">
    <property type="protein sequence ID" value="CEH15188.1"/>
    <property type="molecule type" value="Genomic_DNA"/>
</dbReference>
<organism evidence="1 2">
    <name type="scientific">Ceraceosorus bombacis</name>
    <dbReference type="NCBI Taxonomy" id="401625"/>
    <lineage>
        <taxon>Eukaryota</taxon>
        <taxon>Fungi</taxon>
        <taxon>Dikarya</taxon>
        <taxon>Basidiomycota</taxon>
        <taxon>Ustilaginomycotina</taxon>
        <taxon>Exobasidiomycetes</taxon>
        <taxon>Ceraceosorales</taxon>
        <taxon>Ceraceosoraceae</taxon>
        <taxon>Ceraceosorus</taxon>
    </lineage>
</organism>
<dbReference type="Proteomes" id="UP000054845">
    <property type="component" value="Unassembled WGS sequence"/>
</dbReference>
<reference evidence="1 2" key="1">
    <citation type="submission" date="2014-09" db="EMBL/GenBank/DDBJ databases">
        <authorList>
            <person name="Magalhaes I.L.F."/>
            <person name="Oliveira U."/>
            <person name="Santos F.R."/>
            <person name="Vidigal T.H.D.A."/>
            <person name="Brescovit A.D."/>
            <person name="Santos A.J."/>
        </authorList>
    </citation>
    <scope>NUCLEOTIDE SEQUENCE [LARGE SCALE GENOMIC DNA]</scope>
</reference>
<evidence type="ECO:0000313" key="2">
    <source>
        <dbReference type="Proteomes" id="UP000054845"/>
    </source>
</evidence>
<proteinExistence type="predicted"/>
<protein>
    <submittedName>
        <fullName evidence="1">Uncharacterized protein</fullName>
    </submittedName>
</protein>
<sequence>MAYTNAINTAMKPMEGKISMLFEHRQDNKVIVGGCKKDLCGVHSKMSQLSKATSIIKKDFANAIDTAMKPMEGKISTLFEQGQDNKVIVGGRKKDLCGVRSKMSQLSKATSIIKKDFANAINTAMKPMEGKISALFEQGKQAKVSIDGLKTNIATLFAQALL</sequence>
<keyword evidence="2" id="KW-1185">Reference proteome</keyword>
<name>A0A0P1BHV7_9BASI</name>